<evidence type="ECO:0000256" key="4">
    <source>
        <dbReference type="ARBA" id="ARBA00022989"/>
    </source>
</evidence>
<dbReference type="GO" id="GO:0000149">
    <property type="term" value="F:SNARE binding"/>
    <property type="evidence" value="ECO:0007669"/>
    <property type="project" value="TreeGrafter"/>
</dbReference>
<dbReference type="PANTHER" id="PTHR19957">
    <property type="entry name" value="SYNTAXIN"/>
    <property type="match status" value="1"/>
</dbReference>
<dbReference type="GO" id="GO:0012505">
    <property type="term" value="C:endomembrane system"/>
    <property type="evidence" value="ECO:0007669"/>
    <property type="project" value="TreeGrafter"/>
</dbReference>
<dbReference type="SMART" id="SM00397">
    <property type="entry name" value="t_SNARE"/>
    <property type="match status" value="1"/>
</dbReference>
<evidence type="ECO:0000256" key="5">
    <source>
        <dbReference type="ARBA" id="ARBA00023054"/>
    </source>
</evidence>
<dbReference type="AlphaFoldDB" id="A0A0C3KFZ1"/>
<evidence type="ECO:0000256" key="7">
    <source>
        <dbReference type="SAM" id="Phobius"/>
    </source>
</evidence>
<proteinExistence type="inferred from homology"/>
<evidence type="ECO:0000256" key="6">
    <source>
        <dbReference type="ARBA" id="ARBA00023136"/>
    </source>
</evidence>
<dbReference type="GO" id="GO:0006887">
    <property type="term" value="P:exocytosis"/>
    <property type="evidence" value="ECO:0007669"/>
    <property type="project" value="TreeGrafter"/>
</dbReference>
<dbReference type="GO" id="GO:0048278">
    <property type="term" value="P:vesicle docking"/>
    <property type="evidence" value="ECO:0007669"/>
    <property type="project" value="TreeGrafter"/>
</dbReference>
<dbReference type="InterPro" id="IPR006011">
    <property type="entry name" value="Syntaxin_N"/>
</dbReference>
<comment type="subcellular location">
    <subcellularLocation>
        <location evidence="1">Membrane</location>
        <topology evidence="1">Single-pass type IV membrane protein</topology>
    </subcellularLocation>
</comment>
<dbReference type="Pfam" id="PF05739">
    <property type="entry name" value="SNARE"/>
    <property type="match status" value="1"/>
</dbReference>
<dbReference type="Proteomes" id="UP000054248">
    <property type="component" value="Unassembled WGS sequence"/>
</dbReference>
<comment type="similarity">
    <text evidence="2">Belongs to the syntaxin family.</text>
</comment>
<dbReference type="Pfam" id="PF00804">
    <property type="entry name" value="Syntaxin"/>
    <property type="match status" value="1"/>
</dbReference>
<dbReference type="GO" id="GO:0031201">
    <property type="term" value="C:SNARE complex"/>
    <property type="evidence" value="ECO:0007669"/>
    <property type="project" value="TreeGrafter"/>
</dbReference>
<dbReference type="InterPro" id="IPR010989">
    <property type="entry name" value="SNARE"/>
</dbReference>
<evidence type="ECO:0000256" key="1">
    <source>
        <dbReference type="ARBA" id="ARBA00004211"/>
    </source>
</evidence>
<feature type="transmembrane region" description="Helical" evidence="7">
    <location>
        <begin position="235"/>
        <end position="255"/>
    </location>
</feature>
<evidence type="ECO:0000313" key="10">
    <source>
        <dbReference type="Proteomes" id="UP000054248"/>
    </source>
</evidence>
<dbReference type="CDD" id="cd00179">
    <property type="entry name" value="SynN"/>
    <property type="match status" value="1"/>
</dbReference>
<dbReference type="PROSITE" id="PS50192">
    <property type="entry name" value="T_SNARE"/>
    <property type="match status" value="1"/>
</dbReference>
<keyword evidence="3 7" id="KW-0812">Transmembrane</keyword>
<dbReference type="SMART" id="SM00503">
    <property type="entry name" value="SynN"/>
    <property type="match status" value="1"/>
</dbReference>
<dbReference type="InterPro" id="IPR000727">
    <property type="entry name" value="T_SNARE_dom"/>
</dbReference>
<name>A0A0C3KFZ1_9AGAM</name>
<keyword evidence="4 7" id="KW-1133">Transmembrane helix</keyword>
<evidence type="ECO:0000256" key="3">
    <source>
        <dbReference type="ARBA" id="ARBA00022692"/>
    </source>
</evidence>
<reference evidence="9 10" key="1">
    <citation type="submission" date="2014-04" db="EMBL/GenBank/DDBJ databases">
        <authorList>
            <consortium name="DOE Joint Genome Institute"/>
            <person name="Kuo A."/>
            <person name="Girlanda M."/>
            <person name="Perotto S."/>
            <person name="Kohler A."/>
            <person name="Nagy L.G."/>
            <person name="Floudas D."/>
            <person name="Copeland A."/>
            <person name="Barry K.W."/>
            <person name="Cichocki N."/>
            <person name="Veneault-Fourrey C."/>
            <person name="LaButti K."/>
            <person name="Lindquist E.A."/>
            <person name="Lipzen A."/>
            <person name="Lundell T."/>
            <person name="Morin E."/>
            <person name="Murat C."/>
            <person name="Sun H."/>
            <person name="Tunlid A."/>
            <person name="Henrissat B."/>
            <person name="Grigoriev I.V."/>
            <person name="Hibbett D.S."/>
            <person name="Martin F."/>
            <person name="Nordberg H.P."/>
            <person name="Cantor M.N."/>
            <person name="Hua S.X."/>
        </authorList>
    </citation>
    <scope>NUCLEOTIDE SEQUENCE [LARGE SCALE GENOMIC DNA]</scope>
    <source>
        <strain evidence="9 10">MUT 4182</strain>
    </source>
</reference>
<gene>
    <name evidence="9" type="ORF">M407DRAFT_15984</name>
</gene>
<keyword evidence="10" id="KW-1185">Reference proteome</keyword>
<dbReference type="GO" id="GO:0006886">
    <property type="term" value="P:intracellular protein transport"/>
    <property type="evidence" value="ECO:0007669"/>
    <property type="project" value="TreeGrafter"/>
</dbReference>
<dbReference type="GO" id="GO:0005484">
    <property type="term" value="F:SNAP receptor activity"/>
    <property type="evidence" value="ECO:0007669"/>
    <property type="project" value="TreeGrafter"/>
</dbReference>
<dbReference type="FunFam" id="1.20.58.70:FF:000008">
    <property type="entry name" value="Syntaxin family protein"/>
    <property type="match status" value="1"/>
</dbReference>
<dbReference type="EMBL" id="KN823176">
    <property type="protein sequence ID" value="KIO20393.1"/>
    <property type="molecule type" value="Genomic_DNA"/>
</dbReference>
<keyword evidence="5" id="KW-0175">Coiled coil</keyword>
<evidence type="ECO:0000259" key="8">
    <source>
        <dbReference type="PROSITE" id="PS50192"/>
    </source>
</evidence>
<accession>A0A0C3KFZ1</accession>
<dbReference type="GO" id="GO:0005886">
    <property type="term" value="C:plasma membrane"/>
    <property type="evidence" value="ECO:0007669"/>
    <property type="project" value="TreeGrafter"/>
</dbReference>
<protein>
    <recommendedName>
        <fullName evidence="8">t-SNARE coiled-coil homology domain-containing protein</fullName>
    </recommendedName>
</protein>
<evidence type="ECO:0000313" key="9">
    <source>
        <dbReference type="EMBL" id="KIO20393.1"/>
    </source>
</evidence>
<feature type="domain" description="T-SNARE coiled-coil homology" evidence="8">
    <location>
        <begin position="160"/>
        <end position="222"/>
    </location>
</feature>
<dbReference type="SUPFAM" id="SSF47661">
    <property type="entry name" value="t-snare proteins"/>
    <property type="match status" value="1"/>
</dbReference>
<dbReference type="HOGENOM" id="CLU_042423_0_1_1"/>
<dbReference type="PANTHER" id="PTHR19957:SF307">
    <property type="entry name" value="PROTEIN SSO1-RELATED"/>
    <property type="match status" value="1"/>
</dbReference>
<evidence type="ECO:0000256" key="2">
    <source>
        <dbReference type="ARBA" id="ARBA00009063"/>
    </source>
</evidence>
<reference evidence="10" key="2">
    <citation type="submission" date="2015-01" db="EMBL/GenBank/DDBJ databases">
        <title>Evolutionary Origins and Diversification of the Mycorrhizal Mutualists.</title>
        <authorList>
            <consortium name="DOE Joint Genome Institute"/>
            <consortium name="Mycorrhizal Genomics Consortium"/>
            <person name="Kohler A."/>
            <person name="Kuo A."/>
            <person name="Nagy L.G."/>
            <person name="Floudas D."/>
            <person name="Copeland A."/>
            <person name="Barry K.W."/>
            <person name="Cichocki N."/>
            <person name="Veneault-Fourrey C."/>
            <person name="LaButti K."/>
            <person name="Lindquist E.A."/>
            <person name="Lipzen A."/>
            <person name="Lundell T."/>
            <person name="Morin E."/>
            <person name="Murat C."/>
            <person name="Riley R."/>
            <person name="Ohm R."/>
            <person name="Sun H."/>
            <person name="Tunlid A."/>
            <person name="Henrissat B."/>
            <person name="Grigoriev I.V."/>
            <person name="Hibbett D.S."/>
            <person name="Martin F."/>
        </authorList>
    </citation>
    <scope>NUCLEOTIDE SEQUENCE [LARGE SCALE GENOMIC DNA]</scope>
    <source>
        <strain evidence="10">MUT 4182</strain>
    </source>
</reference>
<dbReference type="OrthoDB" id="10255013at2759"/>
<keyword evidence="6 7" id="KW-0472">Membrane</keyword>
<dbReference type="InterPro" id="IPR045242">
    <property type="entry name" value="Syntaxin"/>
</dbReference>
<dbReference type="Gene3D" id="1.20.58.70">
    <property type="match status" value="1"/>
</dbReference>
<organism evidence="9 10">
    <name type="scientific">Tulasnella calospora MUT 4182</name>
    <dbReference type="NCBI Taxonomy" id="1051891"/>
    <lineage>
        <taxon>Eukaryota</taxon>
        <taxon>Fungi</taxon>
        <taxon>Dikarya</taxon>
        <taxon>Basidiomycota</taxon>
        <taxon>Agaricomycotina</taxon>
        <taxon>Agaricomycetes</taxon>
        <taxon>Cantharellales</taxon>
        <taxon>Tulasnellaceae</taxon>
        <taxon>Tulasnella</taxon>
    </lineage>
</organism>
<sequence>MSAFYSEISAIQDQIRVFNDNVNRISDLHSRSLNNMDEVAMQRTEAQLDGLVEDTRTLSGNLKRRIKDLERKGGAGRDGQIRKQQTGLVKAKFVEAIQNYQEVEKQYRTKYKARLERQYKIVNPTATPEEVRAVVNNEGDGQVFAQLMNSQRYDQSKVAYNEVRERHKDIQKIEQTITELAQLFNDMSVLVEQQDETLNVIEAHAAQVNVDTEAGLKHTEAAVVSAAAARKKRWICFWICVIIAIIVAIVVAVVVTQRINTNKTT</sequence>
<dbReference type="CDD" id="cd15849">
    <property type="entry name" value="SNARE_Sso1"/>
    <property type="match status" value="1"/>
</dbReference>
<dbReference type="GO" id="GO:0006906">
    <property type="term" value="P:vesicle fusion"/>
    <property type="evidence" value="ECO:0007669"/>
    <property type="project" value="TreeGrafter"/>
</dbReference>
<dbReference type="STRING" id="1051891.A0A0C3KFZ1"/>